<sequence>MFMSDKPHRYGSKMFMTCDSRTAYCHRFEMYVGNEEMMMEVTLYLTTRRVLLRSSET</sequence>
<name>A0A329RNW6_9STRA</name>
<reference evidence="1 2" key="1">
    <citation type="submission" date="2018-01" db="EMBL/GenBank/DDBJ databases">
        <title>Draft genome of the strawberry crown rot pathogen Phytophthora cactorum.</title>
        <authorList>
            <person name="Armitage A.D."/>
            <person name="Lysoe E."/>
            <person name="Nellist C.F."/>
            <person name="Harrison R.J."/>
            <person name="Brurberg M.B."/>
        </authorList>
    </citation>
    <scope>NUCLEOTIDE SEQUENCE [LARGE SCALE GENOMIC DNA]</scope>
    <source>
        <strain evidence="1 2">10300</strain>
    </source>
</reference>
<proteinExistence type="predicted"/>
<accession>A0A329RNW6</accession>
<dbReference type="PANTHER" id="PTHR46599">
    <property type="entry name" value="PIGGYBAC TRANSPOSABLE ELEMENT-DERIVED PROTEIN 4"/>
    <property type="match status" value="1"/>
</dbReference>
<gene>
    <name evidence="1" type="ORF">PC110_g17566</name>
</gene>
<organism evidence="1 2">
    <name type="scientific">Phytophthora cactorum</name>
    <dbReference type="NCBI Taxonomy" id="29920"/>
    <lineage>
        <taxon>Eukaryota</taxon>
        <taxon>Sar</taxon>
        <taxon>Stramenopiles</taxon>
        <taxon>Oomycota</taxon>
        <taxon>Peronosporomycetes</taxon>
        <taxon>Peronosporales</taxon>
        <taxon>Peronosporaceae</taxon>
        <taxon>Phytophthora</taxon>
    </lineage>
</organism>
<evidence type="ECO:0008006" key="3">
    <source>
        <dbReference type="Google" id="ProtNLM"/>
    </source>
</evidence>
<dbReference type="STRING" id="29920.A0A329RNW6"/>
<dbReference type="OrthoDB" id="128687at2759"/>
<keyword evidence="2" id="KW-1185">Reference proteome</keyword>
<dbReference type="PANTHER" id="PTHR46599:SF3">
    <property type="entry name" value="PIGGYBAC TRANSPOSABLE ELEMENT-DERIVED PROTEIN 4"/>
    <property type="match status" value="1"/>
</dbReference>
<evidence type="ECO:0000313" key="2">
    <source>
        <dbReference type="Proteomes" id="UP000251314"/>
    </source>
</evidence>
<dbReference type="EMBL" id="MJFZ01000689">
    <property type="protein sequence ID" value="RAW26030.1"/>
    <property type="molecule type" value="Genomic_DNA"/>
</dbReference>
<comment type="caution">
    <text evidence="1">The sequence shown here is derived from an EMBL/GenBank/DDBJ whole genome shotgun (WGS) entry which is preliminary data.</text>
</comment>
<dbReference type="VEuPathDB" id="FungiDB:PC110_g17566"/>
<protein>
    <recommendedName>
        <fullName evidence="3">PiggyBac transposable element-derived protein domain-containing protein</fullName>
    </recommendedName>
</protein>
<dbReference type="AlphaFoldDB" id="A0A329RNW6"/>
<dbReference type="Proteomes" id="UP000251314">
    <property type="component" value="Unassembled WGS sequence"/>
</dbReference>
<evidence type="ECO:0000313" key="1">
    <source>
        <dbReference type="EMBL" id="RAW26030.1"/>
    </source>
</evidence>